<dbReference type="GO" id="GO:0005829">
    <property type="term" value="C:cytosol"/>
    <property type="evidence" value="ECO:0007669"/>
    <property type="project" value="TreeGrafter"/>
</dbReference>
<accession>W7QGN4</accession>
<dbReference type="RefSeq" id="WP_035012555.1">
    <property type="nucleotide sequence ID" value="NZ_ARZY01000001.1"/>
</dbReference>
<gene>
    <name evidence="6" type="primary">avtA</name>
    <name evidence="6" type="ORF">DS2_00180</name>
</gene>
<dbReference type="InterPro" id="IPR050859">
    <property type="entry name" value="Class-I_PLP-dep_aminotransf"/>
</dbReference>
<dbReference type="AlphaFoldDB" id="W7QGN4"/>
<name>W7QGN4_9ALTE</name>
<dbReference type="Proteomes" id="UP000019276">
    <property type="component" value="Unassembled WGS sequence"/>
</dbReference>
<dbReference type="InterPro" id="IPR004839">
    <property type="entry name" value="Aminotransferase_I/II_large"/>
</dbReference>
<evidence type="ECO:0000313" key="6">
    <source>
        <dbReference type="EMBL" id="EWH12094.1"/>
    </source>
</evidence>
<protein>
    <submittedName>
        <fullName evidence="6">Valine--pyruvate transaminase</fullName>
        <ecNumber evidence="6">2.6.1.66</ecNumber>
    </submittedName>
</protein>
<evidence type="ECO:0000256" key="4">
    <source>
        <dbReference type="ARBA" id="ARBA00022898"/>
    </source>
</evidence>
<dbReference type="STRING" id="1328313.DS2_00180"/>
<keyword evidence="4" id="KW-0663">Pyridoxal phosphate</keyword>
<evidence type="ECO:0000256" key="1">
    <source>
        <dbReference type="ARBA" id="ARBA00001933"/>
    </source>
</evidence>
<keyword evidence="6" id="KW-0670">Pyruvate</keyword>
<dbReference type="GO" id="GO:0009042">
    <property type="term" value="F:valine-pyruvate transaminase activity"/>
    <property type="evidence" value="ECO:0007669"/>
    <property type="project" value="UniProtKB-EC"/>
</dbReference>
<feature type="domain" description="Aminotransferase class I/classII large" evidence="5">
    <location>
        <begin position="64"/>
        <end position="404"/>
    </location>
</feature>
<dbReference type="PANTHER" id="PTHR42790">
    <property type="entry name" value="AMINOTRANSFERASE"/>
    <property type="match status" value="1"/>
</dbReference>
<dbReference type="Pfam" id="PF00155">
    <property type="entry name" value="Aminotran_1_2"/>
    <property type="match status" value="1"/>
</dbReference>
<comment type="cofactor">
    <cofactor evidence="1">
        <name>pyridoxal 5'-phosphate</name>
        <dbReference type="ChEBI" id="CHEBI:597326"/>
    </cofactor>
</comment>
<dbReference type="OrthoDB" id="5889947at2"/>
<dbReference type="NCBIfam" id="NF006964">
    <property type="entry name" value="PRK09440.1-2"/>
    <property type="match status" value="1"/>
</dbReference>
<dbReference type="InterPro" id="IPR015424">
    <property type="entry name" value="PyrdxlP-dep_Trfase"/>
</dbReference>
<dbReference type="Gene3D" id="3.40.640.10">
    <property type="entry name" value="Type I PLP-dependent aspartate aminotransferase-like (Major domain)"/>
    <property type="match status" value="1"/>
</dbReference>
<dbReference type="eggNOG" id="COG3977">
    <property type="taxonomic scope" value="Bacteria"/>
</dbReference>
<evidence type="ECO:0000313" key="7">
    <source>
        <dbReference type="Proteomes" id="UP000019276"/>
    </source>
</evidence>
<dbReference type="SUPFAM" id="SSF53383">
    <property type="entry name" value="PLP-dependent transferases"/>
    <property type="match status" value="1"/>
</dbReference>
<dbReference type="EMBL" id="ARZY01000001">
    <property type="protein sequence ID" value="EWH12094.1"/>
    <property type="molecule type" value="Genomic_DNA"/>
</dbReference>
<evidence type="ECO:0000256" key="2">
    <source>
        <dbReference type="ARBA" id="ARBA00022576"/>
    </source>
</evidence>
<comment type="caution">
    <text evidence="6">The sequence shown here is derived from an EMBL/GenBank/DDBJ whole genome shotgun (WGS) entry which is preliminary data.</text>
</comment>
<dbReference type="InterPro" id="IPR015421">
    <property type="entry name" value="PyrdxlP-dep_Trfase_major"/>
</dbReference>
<dbReference type="GO" id="GO:1901605">
    <property type="term" value="P:alpha-amino acid metabolic process"/>
    <property type="evidence" value="ECO:0007669"/>
    <property type="project" value="TreeGrafter"/>
</dbReference>
<keyword evidence="2 6" id="KW-0032">Aminotransferase</keyword>
<sequence>MKLSDLGTQLTQDSAIVSLMADLGEALNVNPDILFLGGGNPAQIDAFEQVMAEHLAQISQSADELHKLLGIYQSPRGSEKLIDALVEYFQTEMGWPVSADNIALSNGSQSAFFILINMLAGKAGDINKHLLFPLVPEYLGYSDQALAENYFKACKPIIEKQGDDLFKYHIDFENLHITEDTAALCVSRPTNPTGNVVSDQALEQLTCLAKNHNIPLIIDCAYGAPFPNIVYQDVTCKWDDNRLYVFSLSKLGLPACRTGIVVGHPELIEQFVKVNTIMSLANGNLGPELMSRLLVNKQLNQLCNEHILPFYQHKRNHMLKCIRQYLPKGYYRIHQPEGAFFLWLWFENLPINSSELYQLLKEKGVLVMDGEPFFFAIKEDWAHKHQCIRLSYCQSDEVITEAIKILASTLEELALK</sequence>
<dbReference type="PATRIC" id="fig|1328313.3.peg.39"/>
<organism evidence="6 7">
    <name type="scientific">Catenovulum agarivorans DS-2</name>
    <dbReference type="NCBI Taxonomy" id="1328313"/>
    <lineage>
        <taxon>Bacteria</taxon>
        <taxon>Pseudomonadati</taxon>
        <taxon>Pseudomonadota</taxon>
        <taxon>Gammaproteobacteria</taxon>
        <taxon>Alteromonadales</taxon>
        <taxon>Alteromonadaceae</taxon>
        <taxon>Catenovulum</taxon>
    </lineage>
</organism>
<reference evidence="6 7" key="1">
    <citation type="journal article" date="2014" name="Genome Announc.">
        <title>Draft Genome Sequence of the Agar-Degrading Bacterium Catenovulum sp. Strain DS-2, Isolated from Intestines of Haliotis diversicolor.</title>
        <authorList>
            <person name="Shan D."/>
            <person name="Li X."/>
            <person name="Gu Z."/>
            <person name="Wei G."/>
            <person name="Gao Z."/>
            <person name="Shao Z."/>
        </authorList>
    </citation>
    <scope>NUCLEOTIDE SEQUENCE [LARGE SCALE GENOMIC DNA]</scope>
    <source>
        <strain evidence="6 7">DS-2</strain>
    </source>
</reference>
<dbReference type="GO" id="GO:0030170">
    <property type="term" value="F:pyridoxal phosphate binding"/>
    <property type="evidence" value="ECO:0007669"/>
    <property type="project" value="InterPro"/>
</dbReference>
<keyword evidence="7" id="KW-1185">Reference proteome</keyword>
<dbReference type="PANTHER" id="PTHR42790:SF4">
    <property type="entry name" value="VALINE--PYRUVATE AMINOTRANSFERASE"/>
    <property type="match status" value="1"/>
</dbReference>
<keyword evidence="3 6" id="KW-0808">Transferase</keyword>
<evidence type="ECO:0000259" key="5">
    <source>
        <dbReference type="Pfam" id="PF00155"/>
    </source>
</evidence>
<proteinExistence type="predicted"/>
<dbReference type="EC" id="2.6.1.66" evidence="6"/>
<dbReference type="NCBIfam" id="NF006967">
    <property type="entry name" value="PRK09440.1-5"/>
    <property type="match status" value="1"/>
</dbReference>
<evidence type="ECO:0000256" key="3">
    <source>
        <dbReference type="ARBA" id="ARBA00022679"/>
    </source>
</evidence>
<dbReference type="CDD" id="cd00609">
    <property type="entry name" value="AAT_like"/>
    <property type="match status" value="1"/>
</dbReference>